<dbReference type="Proteomes" id="UP001165064">
    <property type="component" value="Unassembled WGS sequence"/>
</dbReference>
<sequence>MQYALAQHKRYSLKFEPFEQTAVGGAYLKFGCGCGCGYFETGESYRTIYHHSSFINHQLAMSFNLSATLNIIRLVFKPELCLPHLAVPNFNQIPIPVSSDLIPKDKIKAIVLDKDNCIAKDHDDKVWHEYTEHWEELKKMYPNANQLLIVSNSAGTNDDKQHQQAKLIEKRTGVTILRHSTKKPGCHVEIMDFFREKGICKSPSEVVIVGDRLFTDVLMANMMGSYGIWLNPGVHKSDSIVCRLERYVYSLLLSRNYQPPIPGASVTVTSH</sequence>
<evidence type="ECO:0000313" key="1">
    <source>
        <dbReference type="EMBL" id="GME82266.1"/>
    </source>
</evidence>
<organism evidence="1 2">
    <name type="scientific">Ambrosiozyma monospora</name>
    <name type="common">Yeast</name>
    <name type="synonym">Endomycopsis monosporus</name>
    <dbReference type="NCBI Taxonomy" id="43982"/>
    <lineage>
        <taxon>Eukaryota</taxon>
        <taxon>Fungi</taxon>
        <taxon>Dikarya</taxon>
        <taxon>Ascomycota</taxon>
        <taxon>Saccharomycotina</taxon>
        <taxon>Pichiomycetes</taxon>
        <taxon>Pichiales</taxon>
        <taxon>Pichiaceae</taxon>
        <taxon>Ambrosiozyma</taxon>
    </lineage>
</organism>
<reference evidence="1" key="1">
    <citation type="submission" date="2023-04" db="EMBL/GenBank/DDBJ databases">
        <title>Ambrosiozyma monospora NBRC 10751.</title>
        <authorList>
            <person name="Ichikawa N."/>
            <person name="Sato H."/>
            <person name="Tonouchi N."/>
        </authorList>
    </citation>
    <scope>NUCLEOTIDE SEQUENCE</scope>
    <source>
        <strain evidence="1">NBRC 10751</strain>
    </source>
</reference>
<keyword evidence="2" id="KW-1185">Reference proteome</keyword>
<evidence type="ECO:0000313" key="2">
    <source>
        <dbReference type="Proteomes" id="UP001165064"/>
    </source>
</evidence>
<dbReference type="EMBL" id="BSXS01003974">
    <property type="protein sequence ID" value="GME82266.1"/>
    <property type="molecule type" value="Genomic_DNA"/>
</dbReference>
<gene>
    <name evidence="1" type="ORF">Amon02_000541700</name>
</gene>
<proteinExistence type="predicted"/>
<accession>A0ACB5T7V3</accession>
<name>A0ACB5T7V3_AMBMO</name>
<protein>
    <submittedName>
        <fullName evidence="1">Unnamed protein product</fullName>
    </submittedName>
</protein>
<comment type="caution">
    <text evidence="1">The sequence shown here is derived from an EMBL/GenBank/DDBJ whole genome shotgun (WGS) entry which is preliminary data.</text>
</comment>